<dbReference type="AlphaFoldDB" id="A0A6J7JL37"/>
<gene>
    <name evidence="2" type="ORF">UFOPK3564_03094</name>
</gene>
<evidence type="ECO:0000256" key="1">
    <source>
        <dbReference type="SAM" id="MobiDB-lite"/>
    </source>
</evidence>
<feature type="compositionally biased region" description="Basic and acidic residues" evidence="1">
    <location>
        <begin position="29"/>
        <end position="42"/>
    </location>
</feature>
<feature type="compositionally biased region" description="Polar residues" evidence="1">
    <location>
        <begin position="72"/>
        <end position="83"/>
    </location>
</feature>
<accession>A0A6J7JL37</accession>
<reference evidence="2" key="1">
    <citation type="submission" date="2020-05" db="EMBL/GenBank/DDBJ databases">
        <authorList>
            <person name="Chiriac C."/>
            <person name="Salcher M."/>
            <person name="Ghai R."/>
            <person name="Kavagutti S V."/>
        </authorList>
    </citation>
    <scope>NUCLEOTIDE SEQUENCE</scope>
</reference>
<name>A0A6J7JL37_9ZZZZ</name>
<protein>
    <submittedName>
        <fullName evidence="2">Unannotated protein</fullName>
    </submittedName>
</protein>
<evidence type="ECO:0000313" key="2">
    <source>
        <dbReference type="EMBL" id="CAB4943597.1"/>
    </source>
</evidence>
<dbReference type="EMBL" id="CAFBMK010000267">
    <property type="protein sequence ID" value="CAB4943597.1"/>
    <property type="molecule type" value="Genomic_DNA"/>
</dbReference>
<feature type="compositionally biased region" description="Basic and acidic residues" evidence="1">
    <location>
        <begin position="52"/>
        <end position="71"/>
    </location>
</feature>
<feature type="region of interest" description="Disordered" evidence="1">
    <location>
        <begin position="1"/>
        <end position="93"/>
    </location>
</feature>
<organism evidence="2">
    <name type="scientific">freshwater metagenome</name>
    <dbReference type="NCBI Taxonomy" id="449393"/>
    <lineage>
        <taxon>unclassified sequences</taxon>
        <taxon>metagenomes</taxon>
        <taxon>ecological metagenomes</taxon>
    </lineage>
</organism>
<proteinExistence type="predicted"/>
<sequence>MPAQESAPRMKETGPEAVPPLDSGSMEPRMFDRLMPEPEPPRKMRPSFVFHSRMESIESSTERMKHAEHCGDSSNPTLNQTGELNAASWFNRM</sequence>